<evidence type="ECO:0000313" key="2">
    <source>
        <dbReference type="Proteomes" id="UP001301731"/>
    </source>
</evidence>
<dbReference type="Proteomes" id="UP001301731">
    <property type="component" value="Chromosome"/>
</dbReference>
<protein>
    <submittedName>
        <fullName evidence="1">Uncharacterized protein</fullName>
    </submittedName>
</protein>
<proteinExistence type="predicted"/>
<keyword evidence="2" id="KW-1185">Reference proteome</keyword>
<gene>
    <name evidence="1" type="ORF">R2D22_04855</name>
</gene>
<name>A0ABZ0LPM0_9ACTN</name>
<reference evidence="1 2" key="1">
    <citation type="submission" date="2023-10" db="EMBL/GenBank/DDBJ databases">
        <title>The genome sequence of Streptomyces sp. HUAS YS2.</title>
        <authorList>
            <person name="Mo P."/>
        </authorList>
    </citation>
    <scope>NUCLEOTIDE SEQUENCE [LARGE SCALE GENOMIC DNA]</scope>
    <source>
        <strain evidence="1 2">HUAS YS2</strain>
    </source>
</reference>
<organism evidence="1 2">
    <name type="scientific">Streptomyces solicathayae</name>
    <dbReference type="NCBI Taxonomy" id="3081768"/>
    <lineage>
        <taxon>Bacteria</taxon>
        <taxon>Bacillati</taxon>
        <taxon>Actinomycetota</taxon>
        <taxon>Actinomycetes</taxon>
        <taxon>Kitasatosporales</taxon>
        <taxon>Streptomycetaceae</taxon>
        <taxon>Streptomyces</taxon>
    </lineage>
</organism>
<evidence type="ECO:0000313" key="1">
    <source>
        <dbReference type="EMBL" id="WOX20758.1"/>
    </source>
</evidence>
<dbReference type="EMBL" id="CP137573">
    <property type="protein sequence ID" value="WOX20758.1"/>
    <property type="molecule type" value="Genomic_DNA"/>
</dbReference>
<dbReference type="RefSeq" id="WP_318101464.1">
    <property type="nucleotide sequence ID" value="NZ_CP137573.1"/>
</dbReference>
<accession>A0ABZ0LPM0</accession>
<sequence length="110" mass="12280">MGLAVLGQAESVPRQRSAAASRTRLLDARLEFRTLEELLALVREQLAGDCDLRWHLELRAAPAGEDTGITRERILSLLDTRFFARYGYVEYADARAYGQQAVKAVTTVRG</sequence>